<dbReference type="Gene3D" id="3.40.50.2000">
    <property type="entry name" value="Glycogen Phosphorylase B"/>
    <property type="match status" value="2"/>
</dbReference>
<proteinExistence type="predicted"/>
<sequence length="337" mass="38732">MNNYIISMYDKNQNEAGPKAKVDVVNFLKQDNFKSIVFAFNGARKAELMSYKQALWDIPHELKRHEMNNVLFQYPAFNERTNQKIVQEVKKKKGAALFFLLHDVESLRAHFNEQNFIEQEIAFFNQSDGLIVHNTSMLDWLRKNGVKKPMISLEIFDYDNPQSMNQQQIFDKSICFAGNLAKANFMQKWDLEEKLYLFGSNQSQKYPANVLYQGSFSPEELPSHLTQNFGLIWDGESLEKCTGTFGNYLKYNDPHKTSLYLSSGLPVIIWKKAALSSFVKDNGVGIVIDSLKDLDKCLAAVSLAEYQEMCANVQKIGQKIRTGYFIRHAVQKLTAEM</sequence>
<dbReference type="AlphaFoldDB" id="A0A921F820"/>
<feature type="domain" description="Glucosyltransferase 3-like N-terminal" evidence="2">
    <location>
        <begin position="2"/>
        <end position="155"/>
    </location>
</feature>
<evidence type="ECO:0000259" key="2">
    <source>
        <dbReference type="Pfam" id="PF26334"/>
    </source>
</evidence>
<evidence type="ECO:0000259" key="3">
    <source>
        <dbReference type="Pfam" id="PF26337"/>
    </source>
</evidence>
<dbReference type="Pfam" id="PF26337">
    <property type="entry name" value="Gtf3_C"/>
    <property type="match status" value="1"/>
</dbReference>
<dbReference type="Proteomes" id="UP000707535">
    <property type="component" value="Unassembled WGS sequence"/>
</dbReference>
<keyword evidence="1 4" id="KW-0808">Transferase</keyword>
<name>A0A921F820_9LACO</name>
<dbReference type="GO" id="GO:0016740">
    <property type="term" value="F:transferase activity"/>
    <property type="evidence" value="ECO:0007669"/>
    <property type="project" value="UniProtKB-KW"/>
</dbReference>
<dbReference type="EMBL" id="DYXG01000057">
    <property type="protein sequence ID" value="HJE97115.1"/>
    <property type="molecule type" value="Genomic_DNA"/>
</dbReference>
<comment type="caution">
    <text evidence="4">The sequence shown here is derived from an EMBL/GenBank/DDBJ whole genome shotgun (WGS) entry which is preliminary data.</text>
</comment>
<dbReference type="PIRSF" id="PIRSF007023">
    <property type="entry name" value="UDP-Galf_transf"/>
    <property type="match status" value="1"/>
</dbReference>
<evidence type="ECO:0000313" key="5">
    <source>
        <dbReference type="Proteomes" id="UP000707535"/>
    </source>
</evidence>
<dbReference type="InterPro" id="IPR058591">
    <property type="entry name" value="Gtf3_N"/>
</dbReference>
<protein>
    <submittedName>
        <fullName evidence="4">Sugar transferase</fullName>
    </submittedName>
</protein>
<dbReference type="Pfam" id="PF26334">
    <property type="entry name" value="Gtf3_N"/>
    <property type="match status" value="1"/>
</dbReference>
<reference evidence="4" key="1">
    <citation type="journal article" date="2021" name="PeerJ">
        <title>Extensive microbial diversity within the chicken gut microbiome revealed by metagenomics and culture.</title>
        <authorList>
            <person name="Gilroy R."/>
            <person name="Ravi A."/>
            <person name="Getino M."/>
            <person name="Pursley I."/>
            <person name="Horton D.L."/>
            <person name="Alikhan N.F."/>
            <person name="Baker D."/>
            <person name="Gharbi K."/>
            <person name="Hall N."/>
            <person name="Watson M."/>
            <person name="Adriaenssens E.M."/>
            <person name="Foster-Nyarko E."/>
            <person name="Jarju S."/>
            <person name="Secka A."/>
            <person name="Antonio M."/>
            <person name="Oren A."/>
            <person name="Chaudhuri R.R."/>
            <person name="La Ragione R."/>
            <person name="Hildebrand F."/>
            <person name="Pallen M.J."/>
        </authorList>
    </citation>
    <scope>NUCLEOTIDE SEQUENCE</scope>
    <source>
        <strain evidence="4">CHK174-6876</strain>
    </source>
</reference>
<feature type="domain" description="Glucosyltransferase 3-like C-terminal" evidence="3">
    <location>
        <begin position="174"/>
        <end position="332"/>
    </location>
</feature>
<evidence type="ECO:0000313" key="4">
    <source>
        <dbReference type="EMBL" id="HJE97115.1"/>
    </source>
</evidence>
<reference evidence="4" key="2">
    <citation type="submission" date="2021-09" db="EMBL/GenBank/DDBJ databases">
        <authorList>
            <person name="Gilroy R."/>
        </authorList>
    </citation>
    <scope>NUCLEOTIDE SEQUENCE</scope>
    <source>
        <strain evidence="4">CHK174-6876</strain>
    </source>
</reference>
<accession>A0A921F820</accession>
<gene>
    <name evidence="4" type="ORF">K8V00_05795</name>
</gene>
<organism evidence="4 5">
    <name type="scientific">Ligilactobacillus acidipiscis</name>
    <dbReference type="NCBI Taxonomy" id="89059"/>
    <lineage>
        <taxon>Bacteria</taxon>
        <taxon>Bacillati</taxon>
        <taxon>Bacillota</taxon>
        <taxon>Bacilli</taxon>
        <taxon>Lactobacillales</taxon>
        <taxon>Lactobacillaceae</taxon>
        <taxon>Ligilactobacillus</taxon>
    </lineage>
</organism>
<dbReference type="InterPro" id="IPR058592">
    <property type="entry name" value="Gtf3_C"/>
</dbReference>
<evidence type="ECO:0000256" key="1">
    <source>
        <dbReference type="ARBA" id="ARBA00022679"/>
    </source>
</evidence>